<sequence length="195" mass="22701">MENSMIENLEDFLSSYGYVAVFAGTFIEGELFLLVAGFFVRHDFLQPIPTFIFSILGALTHELIYFFLGRWKGRSILLGNKYTKRRYIKAKKLIEKYGIYSLFIIRFLYGMRVVPMMLMGATGFNFYKFLFFNVLSLVIWASIFLSVGYFLGHIAINLFGNLKHYYFLFGLAVVILGLLIYTFLTLKSKRREASR</sequence>
<dbReference type="Proteomes" id="UP000885621">
    <property type="component" value="Unassembled WGS sequence"/>
</dbReference>
<feature type="transmembrane region" description="Helical" evidence="1">
    <location>
        <begin position="130"/>
        <end position="152"/>
    </location>
</feature>
<feature type="transmembrane region" description="Helical" evidence="1">
    <location>
        <begin position="15"/>
        <end position="39"/>
    </location>
</feature>
<feature type="transmembrane region" description="Helical" evidence="1">
    <location>
        <begin position="164"/>
        <end position="186"/>
    </location>
</feature>
<feature type="domain" description="VTT" evidence="2">
    <location>
        <begin position="29"/>
        <end position="149"/>
    </location>
</feature>
<dbReference type="InterPro" id="IPR051311">
    <property type="entry name" value="DedA_domain"/>
</dbReference>
<evidence type="ECO:0000259" key="2">
    <source>
        <dbReference type="Pfam" id="PF09335"/>
    </source>
</evidence>
<proteinExistence type="predicted"/>
<evidence type="ECO:0000313" key="3">
    <source>
        <dbReference type="EMBL" id="HEV08957.1"/>
    </source>
</evidence>
<keyword evidence="1" id="KW-0472">Membrane</keyword>
<dbReference type="PANTHER" id="PTHR42709:SF2">
    <property type="entry name" value="INNER MEMBRANE PROTEIN YOHD"/>
    <property type="match status" value="1"/>
</dbReference>
<organism evidence="3">
    <name type="scientific">Sulfurihydrogenibium azorense</name>
    <dbReference type="NCBI Taxonomy" id="309806"/>
    <lineage>
        <taxon>Bacteria</taxon>
        <taxon>Pseudomonadati</taxon>
        <taxon>Aquificota</taxon>
        <taxon>Aquificia</taxon>
        <taxon>Aquificales</taxon>
        <taxon>Hydrogenothermaceae</taxon>
        <taxon>Sulfurihydrogenibium</taxon>
    </lineage>
</organism>
<dbReference type="Pfam" id="PF09335">
    <property type="entry name" value="VTT_dom"/>
    <property type="match status" value="1"/>
</dbReference>
<name>A0A832DDM1_9AQUI</name>
<feature type="transmembrane region" description="Helical" evidence="1">
    <location>
        <begin position="97"/>
        <end position="118"/>
    </location>
</feature>
<reference evidence="3" key="1">
    <citation type="journal article" date="2020" name="mSystems">
        <title>Genome- and Community-Level Interaction Insights into Carbon Utilization and Element Cycling Functions of Hydrothermarchaeota in Hydrothermal Sediment.</title>
        <authorList>
            <person name="Zhou Z."/>
            <person name="Liu Y."/>
            <person name="Xu W."/>
            <person name="Pan J."/>
            <person name="Luo Z.H."/>
            <person name="Li M."/>
        </authorList>
    </citation>
    <scope>NUCLEOTIDE SEQUENCE [LARGE SCALE GENOMIC DNA]</scope>
    <source>
        <strain evidence="3">SpSt-1257</strain>
    </source>
</reference>
<keyword evidence="1" id="KW-0812">Transmembrane</keyword>
<dbReference type="EMBL" id="DSFC01000055">
    <property type="protein sequence ID" value="HEV08957.1"/>
    <property type="molecule type" value="Genomic_DNA"/>
</dbReference>
<keyword evidence="1" id="KW-1133">Transmembrane helix</keyword>
<dbReference type="InterPro" id="IPR032816">
    <property type="entry name" value="VTT_dom"/>
</dbReference>
<dbReference type="GO" id="GO:0005886">
    <property type="term" value="C:plasma membrane"/>
    <property type="evidence" value="ECO:0007669"/>
    <property type="project" value="TreeGrafter"/>
</dbReference>
<evidence type="ECO:0000256" key="1">
    <source>
        <dbReference type="SAM" id="Phobius"/>
    </source>
</evidence>
<feature type="transmembrane region" description="Helical" evidence="1">
    <location>
        <begin position="51"/>
        <end position="68"/>
    </location>
</feature>
<protein>
    <submittedName>
        <fullName evidence="3">DedA family protein</fullName>
    </submittedName>
</protein>
<gene>
    <name evidence="3" type="ORF">ENO34_01000</name>
</gene>
<dbReference type="PANTHER" id="PTHR42709">
    <property type="entry name" value="ALKALINE PHOSPHATASE LIKE PROTEIN"/>
    <property type="match status" value="1"/>
</dbReference>
<comment type="caution">
    <text evidence="3">The sequence shown here is derived from an EMBL/GenBank/DDBJ whole genome shotgun (WGS) entry which is preliminary data.</text>
</comment>
<accession>A0A832DDM1</accession>
<dbReference type="AlphaFoldDB" id="A0A832DDM1"/>